<dbReference type="Proteomes" id="UP000462931">
    <property type="component" value="Unassembled WGS sequence"/>
</dbReference>
<evidence type="ECO:0000259" key="2">
    <source>
        <dbReference type="PROSITE" id="PS50943"/>
    </source>
</evidence>
<dbReference type="RefSeq" id="WP_039454653.1">
    <property type="nucleotide sequence ID" value="NZ_WKJI01000002.1"/>
</dbReference>
<keyword evidence="4" id="KW-1185">Reference proteome</keyword>
<dbReference type="PANTHER" id="PTHR46558:SF11">
    <property type="entry name" value="HTH-TYPE TRANSCRIPTIONAL REGULATOR XRE"/>
    <property type="match status" value="1"/>
</dbReference>
<dbReference type="SUPFAM" id="SSF47413">
    <property type="entry name" value="lambda repressor-like DNA-binding domains"/>
    <property type="match status" value="1"/>
</dbReference>
<proteinExistence type="predicted"/>
<dbReference type="SMART" id="SM00530">
    <property type="entry name" value="HTH_XRE"/>
    <property type="match status" value="1"/>
</dbReference>
<evidence type="ECO:0000313" key="4">
    <source>
        <dbReference type="Proteomes" id="UP000462931"/>
    </source>
</evidence>
<evidence type="ECO:0000256" key="1">
    <source>
        <dbReference type="ARBA" id="ARBA00023125"/>
    </source>
</evidence>
<keyword evidence="1" id="KW-0238">DNA-binding</keyword>
<dbReference type="CDD" id="cd00093">
    <property type="entry name" value="HTH_XRE"/>
    <property type="match status" value="1"/>
</dbReference>
<gene>
    <name evidence="3" type="ORF">GJJ64_10625</name>
</gene>
<protein>
    <submittedName>
        <fullName evidence="3">Helix-turn-helix domain-containing protein</fullName>
    </submittedName>
</protein>
<accession>A0A7K0FRD4</accession>
<dbReference type="Pfam" id="PF01381">
    <property type="entry name" value="HTH_3"/>
    <property type="match status" value="1"/>
</dbReference>
<dbReference type="PROSITE" id="PS50943">
    <property type="entry name" value="HTH_CROC1"/>
    <property type="match status" value="1"/>
</dbReference>
<feature type="domain" description="HTH cro/C1-type" evidence="2">
    <location>
        <begin position="11"/>
        <end position="65"/>
    </location>
</feature>
<dbReference type="EMBL" id="WKJI01000002">
    <property type="protein sequence ID" value="MRX47647.1"/>
    <property type="molecule type" value="Genomic_DNA"/>
</dbReference>
<dbReference type="AlphaFoldDB" id="A0A7K0FRD4"/>
<sequence length="116" mass="12875">MNHASILSKNIVAFRKHMGLTQDALAQFLGIQREMISYFESGSREPSAEILLKLADLFGCELEDLLEDNPEAINACLAFAFRAEELAAEDLATIAEFKKIVKNYLTLSNLKLGSHS</sequence>
<dbReference type="PANTHER" id="PTHR46558">
    <property type="entry name" value="TRACRIPTIONAL REGULATORY PROTEIN-RELATED-RELATED"/>
    <property type="match status" value="1"/>
</dbReference>
<reference evidence="3 4" key="1">
    <citation type="submission" date="2019-11" db="EMBL/GenBank/DDBJ databases">
        <authorList>
            <person name="Cheng Q."/>
            <person name="Yang Z."/>
        </authorList>
    </citation>
    <scope>NUCLEOTIDE SEQUENCE [LARGE SCALE GENOMIC DNA]</scope>
    <source>
        <strain evidence="3 4">HX-22-1</strain>
    </source>
</reference>
<dbReference type="Gene3D" id="1.10.260.40">
    <property type="entry name" value="lambda repressor-like DNA-binding domains"/>
    <property type="match status" value="1"/>
</dbReference>
<organism evidence="3 4">
    <name type="scientific">Pedobacter puniceum</name>
    <dbReference type="NCBI Taxonomy" id="2666136"/>
    <lineage>
        <taxon>Bacteria</taxon>
        <taxon>Pseudomonadati</taxon>
        <taxon>Bacteroidota</taxon>
        <taxon>Sphingobacteriia</taxon>
        <taxon>Sphingobacteriales</taxon>
        <taxon>Sphingobacteriaceae</taxon>
        <taxon>Pedobacter</taxon>
    </lineage>
</organism>
<dbReference type="InterPro" id="IPR001387">
    <property type="entry name" value="Cro/C1-type_HTH"/>
</dbReference>
<comment type="caution">
    <text evidence="3">The sequence shown here is derived from an EMBL/GenBank/DDBJ whole genome shotgun (WGS) entry which is preliminary data.</text>
</comment>
<dbReference type="GO" id="GO:0003677">
    <property type="term" value="F:DNA binding"/>
    <property type="evidence" value="ECO:0007669"/>
    <property type="project" value="UniProtKB-KW"/>
</dbReference>
<dbReference type="InterPro" id="IPR010982">
    <property type="entry name" value="Lambda_DNA-bd_dom_sf"/>
</dbReference>
<name>A0A7K0FRD4_9SPHI</name>
<evidence type="ECO:0000313" key="3">
    <source>
        <dbReference type="EMBL" id="MRX47647.1"/>
    </source>
</evidence>